<dbReference type="SUPFAM" id="SSF88713">
    <property type="entry name" value="Glycoside hydrolase/deacetylase"/>
    <property type="match status" value="1"/>
</dbReference>
<organism evidence="1 2">
    <name type="scientific">Candidatus Methylomirabilis lanthanidiphila</name>
    <dbReference type="NCBI Taxonomy" id="2211376"/>
    <lineage>
        <taxon>Bacteria</taxon>
        <taxon>Candidatus Methylomirabilota</taxon>
        <taxon>Candidatus Methylomirabilia</taxon>
        <taxon>Candidatus Methylomirabilales</taxon>
        <taxon>Candidatus Methylomirabilaceae</taxon>
        <taxon>Candidatus Methylomirabilis</taxon>
    </lineage>
</organism>
<name>A0A564ZHJ3_9BACT</name>
<accession>A0A564ZHJ3</accession>
<evidence type="ECO:0008006" key="3">
    <source>
        <dbReference type="Google" id="ProtNLM"/>
    </source>
</evidence>
<evidence type="ECO:0000313" key="1">
    <source>
        <dbReference type="EMBL" id="VUZ84765.1"/>
    </source>
</evidence>
<sequence length="271" mass="30615">MIFTIRDDDTNFFTTPEELLTVYGRIWDQCPVSLSVVPFHACTPSKGIPRQYWHGDHTFPVGDNKDLIVFLKQMIQAGRVCITMHGYHHKDEEDGPEFVAGRDLSSKVIKGKRYLEQLFGTPIQVFVPPHNALSFEGWKAVTDSRLSLSGGLSARKRGIRLSDFPDVVLSKISKRRAWCRPRVCRGHVEFGYATLSPSADLKSVIERLSMCRGPSDFFCLATHYWELPHHHNNENAVLRDMLHDLLARAKSISGVQFTSLNTAVNVFSKGS</sequence>
<dbReference type="GO" id="GO:0005975">
    <property type="term" value="P:carbohydrate metabolic process"/>
    <property type="evidence" value="ECO:0007669"/>
    <property type="project" value="InterPro"/>
</dbReference>
<dbReference type="AlphaFoldDB" id="A0A564ZHJ3"/>
<proteinExistence type="predicted"/>
<dbReference type="Pfam" id="PF10096">
    <property type="entry name" value="DUF2334"/>
    <property type="match status" value="1"/>
</dbReference>
<dbReference type="Gene3D" id="3.20.20.370">
    <property type="entry name" value="Glycoside hydrolase/deacetylase"/>
    <property type="match status" value="1"/>
</dbReference>
<keyword evidence="2" id="KW-1185">Reference proteome</keyword>
<reference evidence="1 2" key="1">
    <citation type="submission" date="2019-07" db="EMBL/GenBank/DDBJ databases">
        <authorList>
            <person name="Cremers G."/>
        </authorList>
    </citation>
    <scope>NUCLEOTIDE SEQUENCE [LARGE SCALE GENOMIC DNA]</scope>
</reference>
<gene>
    <name evidence="1" type="ORF">MELA_01139</name>
</gene>
<protein>
    <recommendedName>
        <fullName evidence="3">DUF2334 domain-containing protein</fullName>
    </recommendedName>
</protein>
<dbReference type="EMBL" id="CABIKM010000017">
    <property type="protein sequence ID" value="VUZ84765.1"/>
    <property type="molecule type" value="Genomic_DNA"/>
</dbReference>
<dbReference type="InterPro" id="IPR011330">
    <property type="entry name" value="Glyco_hydro/deAcase_b/a-brl"/>
</dbReference>
<dbReference type="InterPro" id="IPR018763">
    <property type="entry name" value="DUF2334"/>
</dbReference>
<dbReference type="Proteomes" id="UP000334340">
    <property type="component" value="Unassembled WGS sequence"/>
</dbReference>
<evidence type="ECO:0000313" key="2">
    <source>
        <dbReference type="Proteomes" id="UP000334340"/>
    </source>
</evidence>